<dbReference type="AlphaFoldDB" id="F4Q922"/>
<gene>
    <name evidence="1" type="ORF">DFA_10017</name>
</gene>
<dbReference type="SUPFAM" id="SSF48403">
    <property type="entry name" value="Ankyrin repeat"/>
    <property type="match status" value="1"/>
</dbReference>
<dbReference type="Gene3D" id="1.25.40.20">
    <property type="entry name" value="Ankyrin repeat-containing domain"/>
    <property type="match status" value="2"/>
</dbReference>
<evidence type="ECO:0000313" key="1">
    <source>
        <dbReference type="EMBL" id="EGG15191.1"/>
    </source>
</evidence>
<dbReference type="SUPFAM" id="SSF140860">
    <property type="entry name" value="Pseudo ankyrin repeat-like"/>
    <property type="match status" value="2"/>
</dbReference>
<dbReference type="InterPro" id="IPR036770">
    <property type="entry name" value="Ankyrin_rpt-contain_sf"/>
</dbReference>
<evidence type="ECO:0000313" key="2">
    <source>
        <dbReference type="Proteomes" id="UP000007797"/>
    </source>
</evidence>
<dbReference type="EMBL" id="GL883026">
    <property type="protein sequence ID" value="EGG15191.1"/>
    <property type="molecule type" value="Genomic_DNA"/>
</dbReference>
<dbReference type="KEGG" id="dfa:DFA_10017"/>
<dbReference type="PANTHER" id="PTHR46586:SF3">
    <property type="entry name" value="ANKYRIN REPEAT-CONTAINING PROTEIN"/>
    <property type="match status" value="1"/>
</dbReference>
<dbReference type="InterPro" id="IPR002110">
    <property type="entry name" value="Ankyrin_rpt"/>
</dbReference>
<proteinExistence type="predicted"/>
<dbReference type="RefSeq" id="XP_004351911.1">
    <property type="nucleotide sequence ID" value="XM_004351859.1"/>
</dbReference>
<dbReference type="Proteomes" id="UP000007797">
    <property type="component" value="Unassembled WGS sequence"/>
</dbReference>
<keyword evidence="2" id="KW-1185">Reference proteome</keyword>
<dbReference type="STRING" id="1054147.F4Q922"/>
<dbReference type="GeneID" id="14867572"/>
<dbReference type="SMART" id="SM00248">
    <property type="entry name" value="ANK"/>
    <property type="match status" value="4"/>
</dbReference>
<dbReference type="PANTHER" id="PTHR46586">
    <property type="entry name" value="ANKYRIN REPEAT-CONTAINING PROTEIN"/>
    <property type="match status" value="1"/>
</dbReference>
<evidence type="ECO:0008006" key="3">
    <source>
        <dbReference type="Google" id="ProtNLM"/>
    </source>
</evidence>
<reference evidence="2" key="1">
    <citation type="journal article" date="2011" name="Genome Res.">
        <title>Phylogeny-wide analysis of social amoeba genomes highlights ancient origins for complex intercellular communication.</title>
        <authorList>
            <person name="Heidel A.J."/>
            <person name="Lawal H.M."/>
            <person name="Felder M."/>
            <person name="Schilde C."/>
            <person name="Helps N.R."/>
            <person name="Tunggal B."/>
            <person name="Rivero F."/>
            <person name="John U."/>
            <person name="Schleicher M."/>
            <person name="Eichinger L."/>
            <person name="Platzer M."/>
            <person name="Noegel A.A."/>
            <person name="Schaap P."/>
            <person name="Gloeckner G."/>
        </authorList>
    </citation>
    <scope>NUCLEOTIDE SEQUENCE [LARGE SCALE GENOMIC DNA]</scope>
    <source>
        <strain evidence="2">SH3</strain>
    </source>
</reference>
<dbReference type="InterPro" id="IPR052050">
    <property type="entry name" value="SecEffector_AnkRepeat"/>
</dbReference>
<organism evidence="1 2">
    <name type="scientific">Cavenderia fasciculata</name>
    <name type="common">Slime mold</name>
    <name type="synonym">Dictyostelium fasciculatum</name>
    <dbReference type="NCBI Taxonomy" id="261658"/>
    <lineage>
        <taxon>Eukaryota</taxon>
        <taxon>Amoebozoa</taxon>
        <taxon>Evosea</taxon>
        <taxon>Eumycetozoa</taxon>
        <taxon>Dictyostelia</taxon>
        <taxon>Acytosteliales</taxon>
        <taxon>Cavenderiaceae</taxon>
        <taxon>Cavenderia</taxon>
    </lineage>
</organism>
<dbReference type="OrthoDB" id="545589at2759"/>
<protein>
    <recommendedName>
        <fullName evidence="3">Ankyrin repeat-containing protein</fullName>
    </recommendedName>
</protein>
<name>F4Q922_CACFS</name>
<sequence>MNNNTSIIQIFRILTIREKILKCIKELGVNDLRFINNLTLSSSIERSARLVKTKVYIKGSDLIRLTRSLCLNVFNDLHPSIDGWSAWSYHYPFYKEEVSSRGIPNCTLGSIGSFALPWDFIKHYLPSQCQLIDSTKRSTAIGRYCSHPNATLATLEHLIAWSPDFCPGPNVLDNVAASGRLDIFKYLEHRYKDTIVCSTQAIDGAALNGHVEMIDYLYKNRQEQCTVAAIENACRNGHLKVLEYLRNHHPIWQFCSFNSWLLAAGGGHTNVLEFHKLYTNNNNNNYDINTGILSACAGGHLDTVVYLCGQGNHHDQRVGDQINLVAQVGNLELFKYIVETYQTVPTARAIEFAAQFGHLDIISYIAKEPNHLLFTSKTFELAAQSGNLELVKFIHQQCAPYSELVMNKAATYGHLNVCKWIHENVNGITFSAEIFDGAAINGHIHVVEWLINRGCPITNKSLPLLIKKGLFNIVKIILDQPNVHPPPNQVLTIVAQSGNLDMFLYFIDLVGCGQLTSSALELAVERCHTPIITYIVDRFGTSLITRKVMSAAIVCGNLGIFNYLVQIFQSNPSLPKISTLFDSTEILSAIQNGHVSIYQRLYQIVPELCNSLHDQCLRVAAGNGHHSMVILFKPKNLIQKQNYTNQMTNYILSVDQLQKTKIMEKEILDKQTIMWKQLKQLESLQQQQQQQSYQFQPFNYLQQQSLQQHQILQLQQQLQQQQQQQTLQLQPLQLQPLQLQPLQLQPLQQQQTLQENVQSPLSTTTNNNQLLKLRNEYTEIVRKRNSIAYTIKKHYQWTALGIQSNEDVLVAIQLNKCNAFALALAGGHLAIAKYLYHSYCQQEGVAPRLLFCGVPPPDQIEQLPVEYMQPPRIYQIEQRYVNGLPSNHCLYYPIKNGWVAILEFVYENYPVVFDDPFVKNHIQHCHQTGYSAAHSFLTSKKAHLLVDI</sequence>
<accession>F4Q922</accession>